<organism evidence="7 8">
    <name type="scientific">Bradyrhizobium canariense</name>
    <dbReference type="NCBI Taxonomy" id="255045"/>
    <lineage>
        <taxon>Bacteria</taxon>
        <taxon>Pseudomonadati</taxon>
        <taxon>Pseudomonadota</taxon>
        <taxon>Alphaproteobacteria</taxon>
        <taxon>Hyphomicrobiales</taxon>
        <taxon>Nitrobacteraceae</taxon>
        <taxon>Bradyrhizobium</taxon>
    </lineage>
</organism>
<dbReference type="InterPro" id="IPR036390">
    <property type="entry name" value="WH_DNA-bd_sf"/>
</dbReference>
<dbReference type="CDD" id="cd05466">
    <property type="entry name" value="PBP2_LTTR_substrate"/>
    <property type="match status" value="1"/>
</dbReference>
<reference evidence="7 8" key="1">
    <citation type="submission" date="2017-03" db="EMBL/GenBank/DDBJ databases">
        <title>Whole genome sequences of fourteen strains of Bradyrhizobium canariense and one strain of Bradyrhizobium japonicum isolated from Lupinus (Papilionoideae: Genisteae) species in Algeria.</title>
        <authorList>
            <person name="Crovadore J."/>
            <person name="Chekireb D."/>
            <person name="Brachmann A."/>
            <person name="Chablais R."/>
            <person name="Cochard B."/>
            <person name="Lefort F."/>
        </authorList>
    </citation>
    <scope>NUCLEOTIDE SEQUENCE [LARGE SCALE GENOMIC DNA]</scope>
    <source>
        <strain evidence="7 8">UBMA195</strain>
    </source>
</reference>
<evidence type="ECO:0000256" key="4">
    <source>
        <dbReference type="ARBA" id="ARBA00023125"/>
    </source>
</evidence>
<comment type="similarity">
    <text evidence="2">Belongs to the LysR transcriptional regulatory family.</text>
</comment>
<dbReference type="SUPFAM" id="SSF46785">
    <property type="entry name" value="Winged helix' DNA-binding domain"/>
    <property type="match status" value="1"/>
</dbReference>
<dbReference type="InterPro" id="IPR005119">
    <property type="entry name" value="LysR_subst-bd"/>
</dbReference>
<sequence>MQGLSRNSCRNGIKEDMDLKHARTFLAVGDLGSVSRAAVQLRIAQPALSRQLHAFESELSLKLFDRVGRRLVLTAAGEQLMRDCRNLLNHAAAVEERAKLLQREDSGVLRVGGSPQHIESVLAPFLHIFARRFPDVEVRLVEAAGVTTMRLLERGEIHLGQNLAYIVDPAVDWLGIQPLNHVDLLAAFHPSLPLGRAKSLEVSELAPFPLLLVDSSFALRRSFDAACRLAGLRPRVFLESTTPHTLVALAEAKHGIAIIPSQFRLRNHDLRIVGLTYNRKPLREGMMLLWDKRRPLPRYAGAYSMMLAEHVRRVFPITRPSDVLR</sequence>
<dbReference type="GO" id="GO:0003700">
    <property type="term" value="F:DNA-binding transcription factor activity"/>
    <property type="evidence" value="ECO:0007669"/>
    <property type="project" value="InterPro"/>
</dbReference>
<dbReference type="PANTHER" id="PTHR30419">
    <property type="entry name" value="HTH-TYPE TRANSCRIPTIONAL REGULATOR YBHD"/>
    <property type="match status" value="1"/>
</dbReference>
<dbReference type="GO" id="GO:0005829">
    <property type="term" value="C:cytosol"/>
    <property type="evidence" value="ECO:0007669"/>
    <property type="project" value="TreeGrafter"/>
</dbReference>
<evidence type="ECO:0000256" key="1">
    <source>
        <dbReference type="ARBA" id="ARBA00003502"/>
    </source>
</evidence>
<dbReference type="Proteomes" id="UP000193553">
    <property type="component" value="Unassembled WGS sequence"/>
</dbReference>
<dbReference type="InterPro" id="IPR000847">
    <property type="entry name" value="LysR_HTH_N"/>
</dbReference>
<dbReference type="PROSITE" id="PS50931">
    <property type="entry name" value="HTH_LYSR"/>
    <property type="match status" value="1"/>
</dbReference>
<evidence type="ECO:0000256" key="5">
    <source>
        <dbReference type="ARBA" id="ARBA00023163"/>
    </source>
</evidence>
<dbReference type="AlphaFoldDB" id="A0A1X3HEW9"/>
<evidence type="ECO:0000313" key="8">
    <source>
        <dbReference type="Proteomes" id="UP000193553"/>
    </source>
</evidence>
<dbReference type="InterPro" id="IPR036388">
    <property type="entry name" value="WH-like_DNA-bd_sf"/>
</dbReference>
<feature type="domain" description="HTH lysR-type" evidence="6">
    <location>
        <begin position="17"/>
        <end position="74"/>
    </location>
</feature>
<dbReference type="EMBL" id="NAFI01000127">
    <property type="protein sequence ID" value="OSJ18582.1"/>
    <property type="molecule type" value="Genomic_DNA"/>
</dbReference>
<accession>A0A1X3HEW9</accession>
<dbReference type="SUPFAM" id="SSF53850">
    <property type="entry name" value="Periplasmic binding protein-like II"/>
    <property type="match status" value="1"/>
</dbReference>
<dbReference type="FunFam" id="1.10.10.10:FF:000001">
    <property type="entry name" value="LysR family transcriptional regulator"/>
    <property type="match status" value="1"/>
</dbReference>
<evidence type="ECO:0000256" key="3">
    <source>
        <dbReference type="ARBA" id="ARBA00023015"/>
    </source>
</evidence>
<comment type="function">
    <text evidence="1">NodD regulates the expression of the nodABCFE genes which encode other nodulation proteins. NodD is also a negative regulator of its own expression. Binds flavonoids as inducers.</text>
</comment>
<dbReference type="PRINTS" id="PR00039">
    <property type="entry name" value="HTHLYSR"/>
</dbReference>
<keyword evidence="3" id="KW-0805">Transcription regulation</keyword>
<keyword evidence="5" id="KW-0804">Transcription</keyword>
<evidence type="ECO:0000259" key="6">
    <source>
        <dbReference type="PROSITE" id="PS50931"/>
    </source>
</evidence>
<name>A0A1X3HEW9_9BRAD</name>
<dbReference type="GO" id="GO:0003677">
    <property type="term" value="F:DNA binding"/>
    <property type="evidence" value="ECO:0007669"/>
    <property type="project" value="UniProtKB-KW"/>
</dbReference>
<dbReference type="InterPro" id="IPR050950">
    <property type="entry name" value="HTH-type_LysR_regulators"/>
</dbReference>
<dbReference type="Pfam" id="PF00126">
    <property type="entry name" value="HTH_1"/>
    <property type="match status" value="1"/>
</dbReference>
<keyword evidence="4" id="KW-0238">DNA-binding</keyword>
<protein>
    <recommendedName>
        <fullName evidence="6">HTH lysR-type domain-containing protein</fullName>
    </recommendedName>
</protein>
<comment type="caution">
    <text evidence="7">The sequence shown here is derived from an EMBL/GenBank/DDBJ whole genome shotgun (WGS) entry which is preliminary data.</text>
</comment>
<gene>
    <name evidence="7" type="ORF">BSZ18_01925</name>
</gene>
<dbReference type="Gene3D" id="3.40.190.290">
    <property type="match status" value="1"/>
</dbReference>
<proteinExistence type="inferred from homology"/>
<dbReference type="Gene3D" id="1.10.10.10">
    <property type="entry name" value="Winged helix-like DNA-binding domain superfamily/Winged helix DNA-binding domain"/>
    <property type="match status" value="1"/>
</dbReference>
<dbReference type="Pfam" id="PF03466">
    <property type="entry name" value="LysR_substrate"/>
    <property type="match status" value="1"/>
</dbReference>
<evidence type="ECO:0000313" key="7">
    <source>
        <dbReference type="EMBL" id="OSJ18582.1"/>
    </source>
</evidence>
<evidence type="ECO:0000256" key="2">
    <source>
        <dbReference type="ARBA" id="ARBA00009437"/>
    </source>
</evidence>